<comment type="similarity">
    <text evidence="1 3">Belongs to the pseudouridine synthase RsuA family.</text>
</comment>
<keyword evidence="2 3" id="KW-0413">Isomerase</keyword>
<dbReference type="Pfam" id="PF00849">
    <property type="entry name" value="PseudoU_synth_2"/>
    <property type="match status" value="1"/>
</dbReference>
<dbReference type="InterPro" id="IPR018496">
    <property type="entry name" value="PsdUridine_synth_RsuA/RluB_CS"/>
</dbReference>
<dbReference type="RefSeq" id="WP_376865813.1">
    <property type="nucleotide sequence ID" value="NZ_JBHRYB010000005.1"/>
</dbReference>
<dbReference type="Gene3D" id="3.30.70.1560">
    <property type="entry name" value="Alpha-L RNA-binding motif"/>
    <property type="match status" value="1"/>
</dbReference>
<evidence type="ECO:0000313" key="7">
    <source>
        <dbReference type="Proteomes" id="UP001595722"/>
    </source>
</evidence>
<feature type="domain" description="Pseudouridine synthase RsuA/RluA-like" evidence="5">
    <location>
        <begin position="4"/>
        <end position="148"/>
    </location>
</feature>
<dbReference type="Proteomes" id="UP001595722">
    <property type="component" value="Unassembled WGS sequence"/>
</dbReference>
<dbReference type="InterPro" id="IPR020094">
    <property type="entry name" value="TruA/RsuA/RluB/E/F_N"/>
</dbReference>
<accession>A0ABV7VRR8</accession>
<evidence type="ECO:0000259" key="5">
    <source>
        <dbReference type="Pfam" id="PF00849"/>
    </source>
</evidence>
<dbReference type="EC" id="5.4.99.-" evidence="3"/>
<dbReference type="InterPro" id="IPR006145">
    <property type="entry name" value="PsdUridine_synth_RsuA/RluA"/>
</dbReference>
<dbReference type="EMBL" id="JBHRYB010000005">
    <property type="protein sequence ID" value="MFC3679990.1"/>
    <property type="molecule type" value="Genomic_DNA"/>
</dbReference>
<protein>
    <recommendedName>
        <fullName evidence="3">Pseudouridine synthase</fullName>
        <ecNumber evidence="3">5.4.99.-</ecNumber>
    </recommendedName>
</protein>
<evidence type="ECO:0000256" key="2">
    <source>
        <dbReference type="ARBA" id="ARBA00023235"/>
    </source>
</evidence>
<reference evidence="7" key="1">
    <citation type="journal article" date="2019" name="Int. J. Syst. Evol. Microbiol.">
        <title>The Global Catalogue of Microorganisms (GCM) 10K type strain sequencing project: providing services to taxonomists for standard genome sequencing and annotation.</title>
        <authorList>
            <consortium name="The Broad Institute Genomics Platform"/>
            <consortium name="The Broad Institute Genome Sequencing Center for Infectious Disease"/>
            <person name="Wu L."/>
            <person name="Ma J."/>
        </authorList>
    </citation>
    <scope>NUCLEOTIDE SEQUENCE [LARGE SCALE GENOMIC DNA]</scope>
    <source>
        <strain evidence="7">KCTC 42424</strain>
    </source>
</reference>
<dbReference type="PANTHER" id="PTHR47683:SF2">
    <property type="entry name" value="RNA-BINDING S4 DOMAIN-CONTAINING PROTEIN"/>
    <property type="match status" value="1"/>
</dbReference>
<dbReference type="Gene3D" id="3.30.70.580">
    <property type="entry name" value="Pseudouridine synthase I, catalytic domain, N-terminal subdomain"/>
    <property type="match status" value="1"/>
</dbReference>
<evidence type="ECO:0000256" key="4">
    <source>
        <dbReference type="SAM" id="MobiDB-lite"/>
    </source>
</evidence>
<proteinExistence type="inferred from homology"/>
<keyword evidence="7" id="KW-1185">Reference proteome</keyword>
<dbReference type="InterPro" id="IPR050343">
    <property type="entry name" value="RsuA_PseudoU_synthase"/>
</dbReference>
<name>A0ABV7VRR8_9GAMM</name>
<comment type="caution">
    <text evidence="6">The sequence shown here is derived from an EMBL/GenBank/DDBJ whole genome shotgun (WGS) entry which is preliminary data.</text>
</comment>
<feature type="region of interest" description="Disordered" evidence="4">
    <location>
        <begin position="180"/>
        <end position="216"/>
    </location>
</feature>
<dbReference type="PANTHER" id="PTHR47683">
    <property type="entry name" value="PSEUDOURIDINE SYNTHASE FAMILY PROTEIN-RELATED"/>
    <property type="match status" value="1"/>
</dbReference>
<evidence type="ECO:0000256" key="1">
    <source>
        <dbReference type="ARBA" id="ARBA00008348"/>
    </source>
</evidence>
<dbReference type="InterPro" id="IPR042092">
    <property type="entry name" value="PsdUridine_s_RsuA/RluB/E/F_cat"/>
</dbReference>
<evidence type="ECO:0000256" key="3">
    <source>
        <dbReference type="RuleBase" id="RU003887"/>
    </source>
</evidence>
<organism evidence="6 7">
    <name type="scientific">Bacterioplanoides pacificum</name>
    <dbReference type="NCBI Taxonomy" id="1171596"/>
    <lineage>
        <taxon>Bacteria</taxon>
        <taxon>Pseudomonadati</taxon>
        <taxon>Pseudomonadota</taxon>
        <taxon>Gammaproteobacteria</taxon>
        <taxon>Oceanospirillales</taxon>
        <taxon>Oceanospirillaceae</taxon>
        <taxon>Bacterioplanoides</taxon>
    </lineage>
</organism>
<evidence type="ECO:0000313" key="6">
    <source>
        <dbReference type="EMBL" id="MFC3679990.1"/>
    </source>
</evidence>
<gene>
    <name evidence="6" type="ORF">ACFOMG_07670</name>
</gene>
<dbReference type="InterPro" id="IPR000748">
    <property type="entry name" value="PsdUridine_synth_RsuA/RluB/E/F"/>
</dbReference>
<sequence>MATLILLNKPFNVLSQFSDSDGRCTLKSCITHTKVYPAGRLDYDSEGLLLLTDDGQLQAQIANPRFKMEKTYWVQVEGQPSEADLDALRRGVQLKDGPTRPAKIRLIPEPDLWPRNPPIRQRNNDITSWLEIRISEGRNRQVRRMTAHIGYPTLRLIRAAIGEWQLETLQPGESKTLTIHMPASTAKPGSNGGRKSNPTDKRVRSQRQGKGKRQPR</sequence>
<dbReference type="SUPFAM" id="SSF55120">
    <property type="entry name" value="Pseudouridine synthase"/>
    <property type="match status" value="1"/>
</dbReference>
<dbReference type="NCBIfam" id="TIGR00093">
    <property type="entry name" value="pseudouridine synthase"/>
    <property type="match status" value="1"/>
</dbReference>
<feature type="compositionally biased region" description="Basic residues" evidence="4">
    <location>
        <begin position="204"/>
        <end position="216"/>
    </location>
</feature>
<dbReference type="PROSITE" id="PS01149">
    <property type="entry name" value="PSI_RSU"/>
    <property type="match status" value="1"/>
</dbReference>
<dbReference type="InterPro" id="IPR020103">
    <property type="entry name" value="PsdUridine_synth_cat_dom_sf"/>
</dbReference>